<feature type="binding site" evidence="7">
    <location>
        <position position="147"/>
    </location>
    <ligand>
        <name>Fe cation</name>
        <dbReference type="ChEBI" id="CHEBI:24875"/>
    </ligand>
</feature>
<evidence type="ECO:0000256" key="2">
    <source>
        <dbReference type="ARBA" id="ARBA00008425"/>
    </source>
</evidence>
<reference evidence="9 10" key="1">
    <citation type="submission" date="2020-04" db="EMBL/GenBank/DDBJ databases">
        <authorList>
            <person name="De Canck E."/>
        </authorList>
    </citation>
    <scope>NUCLEOTIDE SEQUENCE [LARGE SCALE GENOMIC DNA]</scope>
    <source>
        <strain evidence="9 10">LMG 29542</strain>
    </source>
</reference>
<dbReference type="Pfam" id="PF02668">
    <property type="entry name" value="TauD"/>
    <property type="match status" value="1"/>
</dbReference>
<keyword evidence="6" id="KW-0045">Antibiotic biosynthesis</keyword>
<dbReference type="InterPro" id="IPR014503">
    <property type="entry name" value="Clavaminate_syn-like"/>
</dbReference>
<comment type="cofactor">
    <cofactor evidence="1">
        <name>Fe(2+)</name>
        <dbReference type="ChEBI" id="CHEBI:29033"/>
    </cofactor>
</comment>
<evidence type="ECO:0000256" key="7">
    <source>
        <dbReference type="PIRSR" id="PIRSR019543-2"/>
    </source>
</evidence>
<keyword evidence="5 7" id="KW-0408">Iron</keyword>
<dbReference type="Proteomes" id="UP000494363">
    <property type="component" value="Unassembled WGS sequence"/>
</dbReference>
<dbReference type="RefSeq" id="WP_175233289.1">
    <property type="nucleotide sequence ID" value="NZ_CADIKH010000180.1"/>
</dbReference>
<keyword evidence="4 9" id="KW-0560">Oxidoreductase</keyword>
<evidence type="ECO:0000256" key="6">
    <source>
        <dbReference type="ARBA" id="ARBA00023194"/>
    </source>
</evidence>
<dbReference type="EMBL" id="CADIKH010000180">
    <property type="protein sequence ID" value="CAB3774825.1"/>
    <property type="molecule type" value="Genomic_DNA"/>
</dbReference>
<dbReference type="AlphaFoldDB" id="A0A6J5FC75"/>
<dbReference type="Gene3D" id="3.60.130.10">
    <property type="entry name" value="Clavaminate synthase-like"/>
    <property type="match status" value="1"/>
</dbReference>
<protein>
    <submittedName>
        <fullName evidence="9">Clavaminate synthase 1</fullName>
        <ecNumber evidence="9">1.14.11.21</ecNumber>
    </submittedName>
</protein>
<proteinExistence type="inferred from homology"/>
<evidence type="ECO:0000313" key="9">
    <source>
        <dbReference type="EMBL" id="CAB3774825.1"/>
    </source>
</evidence>
<gene>
    <name evidence="9" type="primary">cs1</name>
    <name evidence="9" type="ORF">LMG29542_08207</name>
</gene>
<dbReference type="GO" id="GO:0033758">
    <property type="term" value="F:clavaminate synthase activity"/>
    <property type="evidence" value="ECO:0007669"/>
    <property type="project" value="UniProtKB-EC"/>
</dbReference>
<feature type="binding site" evidence="7">
    <location>
        <position position="149"/>
    </location>
    <ligand>
        <name>Fe cation</name>
        <dbReference type="ChEBI" id="CHEBI:24875"/>
    </ligand>
</feature>
<dbReference type="PANTHER" id="PTHR10696:SF56">
    <property type="entry name" value="TAUD_TFDA-LIKE DOMAIN-CONTAINING PROTEIN"/>
    <property type="match status" value="1"/>
</dbReference>
<comment type="similarity">
    <text evidence="2">Belongs to the clavaminate synthase family.</text>
</comment>
<evidence type="ECO:0000256" key="1">
    <source>
        <dbReference type="ARBA" id="ARBA00001954"/>
    </source>
</evidence>
<sequence length="333" mass="37408">MLTSTSTFDCTAYHGILSEVKAKLPLLPRRDLPEFFSHAAQLSDYLPVPLRQAVADFRRQGNDDGFLHLVGLPIDEDALPPTPASYPAPIDRELLDMEAWIALVGMRIGMATGYKENRFGTVFQDVYPSRGAHQLSAHNYDTELRFHTEMAYHVQQPDYLVIACSRADHEREAKTLITSVRKAIRRLSEDHLHTLRTVPLQWHVDIAFRNDVDPDPVTRLLLLTREDDLLRYDGSLILPSEAGEAAEALEAFSAAASETAVAVHLCPGEILLIDNVRTAHARTPFTPRFDATDRWLNRIFVRSSSGTSPMLHADVVPFQLRAPDQHTKSTLRV</sequence>
<dbReference type="InterPro" id="IPR003819">
    <property type="entry name" value="TauD/TfdA-like"/>
</dbReference>
<dbReference type="InterPro" id="IPR042098">
    <property type="entry name" value="TauD-like_sf"/>
</dbReference>
<name>A0A6J5FC75_9BURK</name>
<keyword evidence="10" id="KW-1185">Reference proteome</keyword>
<dbReference type="GO" id="GO:0005506">
    <property type="term" value="F:iron ion binding"/>
    <property type="evidence" value="ECO:0007669"/>
    <property type="project" value="InterPro"/>
</dbReference>
<evidence type="ECO:0000256" key="4">
    <source>
        <dbReference type="ARBA" id="ARBA00023002"/>
    </source>
</evidence>
<evidence type="ECO:0000313" key="10">
    <source>
        <dbReference type="Proteomes" id="UP000494363"/>
    </source>
</evidence>
<accession>A0A6J5FC75</accession>
<organism evidence="9 10">
    <name type="scientific">Paraburkholderia humisilvae</name>
    <dbReference type="NCBI Taxonomy" id="627669"/>
    <lineage>
        <taxon>Bacteria</taxon>
        <taxon>Pseudomonadati</taxon>
        <taxon>Pseudomonadota</taxon>
        <taxon>Betaproteobacteria</taxon>
        <taxon>Burkholderiales</taxon>
        <taxon>Burkholderiaceae</taxon>
        <taxon>Paraburkholderia</taxon>
    </lineage>
</organism>
<evidence type="ECO:0000256" key="3">
    <source>
        <dbReference type="ARBA" id="ARBA00022723"/>
    </source>
</evidence>
<feature type="domain" description="TauD/TfdA-like" evidence="8">
    <location>
        <begin position="103"/>
        <end position="299"/>
    </location>
</feature>
<dbReference type="InterPro" id="IPR050411">
    <property type="entry name" value="AlphaKG_dependent_hydroxylases"/>
</dbReference>
<dbReference type="PANTHER" id="PTHR10696">
    <property type="entry name" value="GAMMA-BUTYROBETAINE HYDROXYLASE-RELATED"/>
    <property type="match status" value="1"/>
</dbReference>
<dbReference type="PIRSF" id="PIRSF019543">
    <property type="entry name" value="Clavaminate_syn"/>
    <property type="match status" value="1"/>
</dbReference>
<dbReference type="EC" id="1.14.11.21" evidence="9"/>
<evidence type="ECO:0000259" key="8">
    <source>
        <dbReference type="Pfam" id="PF02668"/>
    </source>
</evidence>
<dbReference type="GO" id="GO:0017000">
    <property type="term" value="P:antibiotic biosynthetic process"/>
    <property type="evidence" value="ECO:0007669"/>
    <property type="project" value="UniProtKB-KW"/>
</dbReference>
<dbReference type="SUPFAM" id="SSF51197">
    <property type="entry name" value="Clavaminate synthase-like"/>
    <property type="match status" value="1"/>
</dbReference>
<keyword evidence="3 7" id="KW-0479">Metal-binding</keyword>
<evidence type="ECO:0000256" key="5">
    <source>
        <dbReference type="ARBA" id="ARBA00023004"/>
    </source>
</evidence>